<evidence type="ECO:0008006" key="8">
    <source>
        <dbReference type="Google" id="ProtNLM"/>
    </source>
</evidence>
<keyword evidence="4" id="KW-0539">Nucleus</keyword>
<evidence type="ECO:0000256" key="4">
    <source>
        <dbReference type="ARBA" id="ARBA00023242"/>
    </source>
</evidence>
<dbReference type="InterPro" id="IPR045183">
    <property type="entry name" value="Ebi-like"/>
</dbReference>
<dbReference type="GeneID" id="28731267"/>
<dbReference type="GO" id="GO:0006357">
    <property type="term" value="P:regulation of transcription by RNA polymerase II"/>
    <property type="evidence" value="ECO:0007669"/>
    <property type="project" value="TreeGrafter"/>
</dbReference>
<dbReference type="Proteomes" id="UP000038010">
    <property type="component" value="Unassembled WGS sequence"/>
</dbReference>
<keyword evidence="2" id="KW-0853">WD repeat</keyword>
<accession>A0A0N1HR82</accession>
<dbReference type="GO" id="GO:0034967">
    <property type="term" value="C:Set3 complex"/>
    <property type="evidence" value="ECO:0007669"/>
    <property type="project" value="TreeGrafter"/>
</dbReference>
<feature type="region of interest" description="Disordered" evidence="5">
    <location>
        <begin position="84"/>
        <end position="211"/>
    </location>
</feature>
<keyword evidence="3" id="KW-0677">Repeat</keyword>
<dbReference type="PANTHER" id="PTHR22846:SF2">
    <property type="entry name" value="F-BOX-LIKE_WD REPEAT-CONTAINING PROTEIN EBI"/>
    <property type="match status" value="1"/>
</dbReference>
<evidence type="ECO:0000256" key="1">
    <source>
        <dbReference type="ARBA" id="ARBA00004123"/>
    </source>
</evidence>
<reference evidence="6 7" key="1">
    <citation type="submission" date="2015-06" db="EMBL/GenBank/DDBJ databases">
        <title>Draft genome of the ant-associated black yeast Phialophora attae CBS 131958.</title>
        <authorList>
            <person name="Moreno L.F."/>
            <person name="Stielow B.J."/>
            <person name="de Hoog S."/>
            <person name="Vicente V.A."/>
            <person name="Weiss V.A."/>
            <person name="de Vries M."/>
            <person name="Cruz L.M."/>
            <person name="Souza E.M."/>
        </authorList>
    </citation>
    <scope>NUCLEOTIDE SEQUENCE [LARGE SCALE GENOMIC DNA]</scope>
    <source>
        <strain evidence="6 7">CBS 131958</strain>
    </source>
</reference>
<evidence type="ECO:0000256" key="3">
    <source>
        <dbReference type="ARBA" id="ARBA00022737"/>
    </source>
</evidence>
<dbReference type="Gene3D" id="1.20.960.30">
    <property type="match status" value="1"/>
</dbReference>
<dbReference type="AlphaFoldDB" id="A0A0N1HR82"/>
<feature type="compositionally biased region" description="Polar residues" evidence="5">
    <location>
        <begin position="171"/>
        <end position="181"/>
    </location>
</feature>
<dbReference type="RefSeq" id="XP_018000648.1">
    <property type="nucleotide sequence ID" value="XM_018139387.1"/>
</dbReference>
<dbReference type="VEuPathDB" id="FungiDB:AB675_10602"/>
<evidence type="ECO:0000313" key="6">
    <source>
        <dbReference type="EMBL" id="KPI40685.1"/>
    </source>
</evidence>
<organism evidence="6 7">
    <name type="scientific">Cyphellophora attinorum</name>
    <dbReference type="NCBI Taxonomy" id="1664694"/>
    <lineage>
        <taxon>Eukaryota</taxon>
        <taxon>Fungi</taxon>
        <taxon>Dikarya</taxon>
        <taxon>Ascomycota</taxon>
        <taxon>Pezizomycotina</taxon>
        <taxon>Eurotiomycetes</taxon>
        <taxon>Chaetothyriomycetidae</taxon>
        <taxon>Chaetothyriales</taxon>
        <taxon>Cyphellophoraceae</taxon>
        <taxon>Cyphellophora</taxon>
    </lineage>
</organism>
<evidence type="ECO:0000256" key="5">
    <source>
        <dbReference type="SAM" id="MobiDB-lite"/>
    </source>
</evidence>
<gene>
    <name evidence="6" type="ORF">AB675_10602</name>
</gene>
<feature type="compositionally biased region" description="Basic and acidic residues" evidence="5">
    <location>
        <begin position="100"/>
        <end position="112"/>
    </location>
</feature>
<dbReference type="InterPro" id="IPR006594">
    <property type="entry name" value="LisH"/>
</dbReference>
<dbReference type="InterPro" id="IPR015943">
    <property type="entry name" value="WD40/YVTN_repeat-like_dom_sf"/>
</dbReference>
<dbReference type="InterPro" id="IPR036322">
    <property type="entry name" value="WD40_repeat_dom_sf"/>
</dbReference>
<dbReference type="InterPro" id="IPR001680">
    <property type="entry name" value="WD40_rpt"/>
</dbReference>
<evidence type="ECO:0000313" key="7">
    <source>
        <dbReference type="Proteomes" id="UP000038010"/>
    </source>
</evidence>
<evidence type="ECO:0000256" key="2">
    <source>
        <dbReference type="ARBA" id="ARBA00022574"/>
    </source>
</evidence>
<sequence>MDPETPSTTSTRPPPLNSDQLNYLIWRYLQEAGYGEAAVKLQRDWNVDAEQLPFAHHIKGRALINLVQKGLRYHHLSLTIDEQGRPAGELSPSRFFFGPESERSVQEVRDSARPQSTGPQPSPPASLVPLKRDAPPNGVSELLPQPAPKKSRKTAAPTSERNGSVGRKPAPTSTTLVTNIELNAPNGHPASHDGRSPSATEPPGPEDIAAAINGVHGDDRMDVDSDGEQQREIPPEPVILHTLVNGESRAVQVEPAEVTDLADSTTIFGLDYTNLAQVLWRPNDTSLLTGRSDTVCGLWRLPESSQSPPTTFQELIKIPPPSETCVTAVAWAPSGAMLAIAVSTPTGGEVHVYDGSSFGLVEILSASQRIVMRLQWQRDGTRLVGVSRDASTESTIMQWSISAGGGMNQYPLTVTVPETLEDIDCAVFENQAFVCASGGRVVYHLRAYAELEVEQKFWSNSATGNENWAFVKCAWQSANESLIVAASDESGRIWLPSRDLVHEAHHAPITGLQIRPRLAKGRQALSTTEFATCSVDGTIRAWSYSETQNNITTLCKLTLGYSQPLKALSYSPDGFCLAGASYADLRIWNAEHRYNLMASWQAPASGWDGDAIKDRDLVSNDAASSLNGDSTAVEHSLSWDADSMRVAFSLASQVAVIKFQR</sequence>
<dbReference type="STRING" id="1664694.A0A0N1HR82"/>
<dbReference type="SUPFAM" id="SSF50978">
    <property type="entry name" value="WD40 repeat-like"/>
    <property type="match status" value="1"/>
</dbReference>
<proteinExistence type="predicted"/>
<protein>
    <recommendedName>
        <fullName evidence="8">WD40 repeat-like protein</fullName>
    </recommendedName>
</protein>
<dbReference type="Gene3D" id="2.130.10.10">
    <property type="entry name" value="YVTN repeat-like/Quinoprotein amine dehydrogenase"/>
    <property type="match status" value="1"/>
</dbReference>
<name>A0A0N1HR82_9EURO</name>
<keyword evidence="7" id="KW-1185">Reference proteome</keyword>
<comment type="caution">
    <text evidence="6">The sequence shown here is derived from an EMBL/GenBank/DDBJ whole genome shotgun (WGS) entry which is preliminary data.</text>
</comment>
<dbReference type="OrthoDB" id="1367865at2759"/>
<dbReference type="PROSITE" id="PS50896">
    <property type="entry name" value="LISH"/>
    <property type="match status" value="1"/>
</dbReference>
<comment type="subcellular location">
    <subcellularLocation>
        <location evidence="1">Nucleus</location>
    </subcellularLocation>
</comment>
<dbReference type="EMBL" id="LFJN01000011">
    <property type="protein sequence ID" value="KPI40685.1"/>
    <property type="molecule type" value="Genomic_DNA"/>
</dbReference>
<dbReference type="GO" id="GO:0003714">
    <property type="term" value="F:transcription corepressor activity"/>
    <property type="evidence" value="ECO:0007669"/>
    <property type="project" value="InterPro"/>
</dbReference>
<dbReference type="PANTHER" id="PTHR22846">
    <property type="entry name" value="WD40 REPEAT PROTEIN"/>
    <property type="match status" value="1"/>
</dbReference>
<dbReference type="SMART" id="SM00320">
    <property type="entry name" value="WD40"/>
    <property type="match status" value="4"/>
</dbReference>
<dbReference type="Pfam" id="PF08513">
    <property type="entry name" value="LisH"/>
    <property type="match status" value="1"/>
</dbReference>